<evidence type="ECO:0000256" key="6">
    <source>
        <dbReference type="SAM" id="Phobius"/>
    </source>
</evidence>
<evidence type="ECO:0000256" key="5">
    <source>
        <dbReference type="ARBA" id="ARBA00023136"/>
    </source>
</evidence>
<evidence type="ECO:0000256" key="3">
    <source>
        <dbReference type="ARBA" id="ARBA00009295"/>
    </source>
</evidence>
<comment type="similarity">
    <text evidence="3">Belongs to the fatty acid desaturase type 1 family.</text>
</comment>
<dbReference type="GeneID" id="116303763"/>
<evidence type="ECO:0000256" key="1">
    <source>
        <dbReference type="ARBA" id="ARBA00004370"/>
    </source>
</evidence>
<dbReference type="AlphaFoldDB" id="A0A6P8IQL2"/>
<dbReference type="InParanoid" id="A0A6P8IQL2"/>
<gene>
    <name evidence="10" type="primary">LOC116303763</name>
</gene>
<proteinExistence type="inferred from homology"/>
<accession>A0A6P8IQL2</accession>
<dbReference type="InterPro" id="IPR005804">
    <property type="entry name" value="FA_desaturase_dom"/>
</dbReference>
<comment type="subcellular location">
    <subcellularLocation>
        <location evidence="1">Membrane</location>
    </subcellularLocation>
</comment>
<dbReference type="Pfam" id="PF00487">
    <property type="entry name" value="FA_desaturase"/>
    <property type="match status" value="1"/>
</dbReference>
<dbReference type="PANTHER" id="PTHR32100">
    <property type="entry name" value="OMEGA-6 FATTY ACID DESATURASE, CHLOROPLASTIC"/>
    <property type="match status" value="1"/>
</dbReference>
<feature type="transmembrane region" description="Helical" evidence="6">
    <location>
        <begin position="83"/>
        <end position="109"/>
    </location>
</feature>
<feature type="transmembrane region" description="Helical" evidence="6">
    <location>
        <begin position="121"/>
        <end position="141"/>
    </location>
</feature>
<dbReference type="GO" id="GO:0016717">
    <property type="term" value="F:oxidoreductase activity, acting on paired donors, with oxidation of a pair of donors resulting in the reduction of molecular oxygen to two molecules of water"/>
    <property type="evidence" value="ECO:0007669"/>
    <property type="project" value="InterPro"/>
</dbReference>
<feature type="domain" description="Fatty acid desaturase" evidence="7">
    <location>
        <begin position="89"/>
        <end position="351"/>
    </location>
</feature>
<dbReference type="GO" id="GO:0006629">
    <property type="term" value="P:lipid metabolic process"/>
    <property type="evidence" value="ECO:0007669"/>
    <property type="project" value="InterPro"/>
</dbReference>
<keyword evidence="9" id="KW-1185">Reference proteome</keyword>
<feature type="transmembrane region" description="Helical" evidence="6">
    <location>
        <begin position="230"/>
        <end position="252"/>
    </location>
</feature>
<dbReference type="InterPro" id="IPR021863">
    <property type="entry name" value="FAS_N"/>
</dbReference>
<comment type="pathway">
    <text evidence="2">Lipid metabolism.</text>
</comment>
<reference evidence="10" key="1">
    <citation type="submission" date="2025-08" db="UniProtKB">
        <authorList>
            <consortium name="RefSeq"/>
        </authorList>
    </citation>
    <scope>IDENTIFICATION</scope>
    <source>
        <tissue evidence="10">Tentacle</tissue>
    </source>
</reference>
<protein>
    <submittedName>
        <fullName evidence="10">Delta(12)-oleate desaturase-like</fullName>
    </submittedName>
</protein>
<name>A0A6P8IQL2_ACTTE</name>
<evidence type="ECO:0000313" key="10">
    <source>
        <dbReference type="RefSeq" id="XP_031569224.1"/>
    </source>
</evidence>
<organism evidence="9 10">
    <name type="scientific">Actinia tenebrosa</name>
    <name type="common">Australian red waratah sea anemone</name>
    <dbReference type="NCBI Taxonomy" id="6105"/>
    <lineage>
        <taxon>Eukaryota</taxon>
        <taxon>Metazoa</taxon>
        <taxon>Cnidaria</taxon>
        <taxon>Anthozoa</taxon>
        <taxon>Hexacorallia</taxon>
        <taxon>Actiniaria</taxon>
        <taxon>Actiniidae</taxon>
        <taxon>Actinia</taxon>
    </lineage>
</organism>
<dbReference type="OrthoDB" id="1461976at2759"/>
<sequence>MTAKSKSKTDKDYFYKDEILKDEKMKAPAEDPPFTLKDIKNAIPPHCFERSFFKSTLYLLFDLAMISAMFYLAVKMYDSNLPWYIHVIFWPVYWICQGCVSFGVWIIAHECGHYSYCDSKFICDWLGLVLHTTLLVPYHSWRISHSKHHKNTNRMDGDEAFVPMTRKEREKEDELEFPNVFQQLYHVLKYLVIGFPAYLMFHARGRKYNTKVNHFVPKGPLFSEKEYRDVIISDIAIIIWLVVLGYLALYVYSIQWLIYLYIIPYLNVNMWLVIVTYLQHTDIKVPHYDDEEWSWLKGALCTMDRDYGILNYVFHNLTDAHIAHHLFSYMPHYHIKEATQHIKPILGKYYNYDDTPVWKALWKSDSYCRFVENHGGVRWYKYDREQ</sequence>
<evidence type="ECO:0000259" key="7">
    <source>
        <dbReference type="Pfam" id="PF00487"/>
    </source>
</evidence>
<evidence type="ECO:0000259" key="8">
    <source>
        <dbReference type="Pfam" id="PF11960"/>
    </source>
</evidence>
<dbReference type="Pfam" id="PF11960">
    <property type="entry name" value="DUF3474"/>
    <property type="match status" value="1"/>
</dbReference>
<dbReference type="KEGG" id="aten:116303763"/>
<dbReference type="GO" id="GO:0016020">
    <property type="term" value="C:membrane"/>
    <property type="evidence" value="ECO:0007669"/>
    <property type="project" value="UniProtKB-SubCell"/>
</dbReference>
<feature type="domain" description="Fatty acid desaturase N-terminal" evidence="8">
    <location>
        <begin position="10"/>
        <end position="67"/>
    </location>
</feature>
<dbReference type="RefSeq" id="XP_031569224.1">
    <property type="nucleotide sequence ID" value="XM_031713364.1"/>
</dbReference>
<keyword evidence="6" id="KW-1133">Transmembrane helix</keyword>
<dbReference type="Proteomes" id="UP000515163">
    <property type="component" value="Unplaced"/>
</dbReference>
<evidence type="ECO:0000256" key="4">
    <source>
        <dbReference type="ARBA" id="ARBA00023002"/>
    </source>
</evidence>
<feature type="transmembrane region" description="Helical" evidence="6">
    <location>
        <begin position="258"/>
        <end position="278"/>
    </location>
</feature>
<keyword evidence="6" id="KW-0812">Transmembrane</keyword>
<evidence type="ECO:0000256" key="2">
    <source>
        <dbReference type="ARBA" id="ARBA00005189"/>
    </source>
</evidence>
<evidence type="ECO:0000313" key="9">
    <source>
        <dbReference type="Proteomes" id="UP000515163"/>
    </source>
</evidence>
<feature type="transmembrane region" description="Helical" evidence="6">
    <location>
        <begin position="57"/>
        <end position="77"/>
    </location>
</feature>
<dbReference type="InterPro" id="IPR012171">
    <property type="entry name" value="Fatty_acid_desaturase"/>
</dbReference>
<keyword evidence="4" id="KW-0560">Oxidoreductase</keyword>
<dbReference type="CDD" id="cd03507">
    <property type="entry name" value="Delta12-FADS-like"/>
    <property type="match status" value="1"/>
</dbReference>
<keyword evidence="5 6" id="KW-0472">Membrane</keyword>
<feature type="transmembrane region" description="Helical" evidence="6">
    <location>
        <begin position="184"/>
        <end position="201"/>
    </location>
</feature>